<comment type="caution">
    <text evidence="3">The sequence shown here is derived from an EMBL/GenBank/DDBJ whole genome shotgun (WGS) entry which is preliminary data.</text>
</comment>
<evidence type="ECO:0000259" key="2">
    <source>
        <dbReference type="PROSITE" id="PS51283"/>
    </source>
</evidence>
<organism evidence="3 4">
    <name type="scientific">Tribonema minus</name>
    <dbReference type="NCBI Taxonomy" id="303371"/>
    <lineage>
        <taxon>Eukaryota</taxon>
        <taxon>Sar</taxon>
        <taxon>Stramenopiles</taxon>
        <taxon>Ochrophyta</taxon>
        <taxon>PX clade</taxon>
        <taxon>Xanthophyceae</taxon>
        <taxon>Tribonematales</taxon>
        <taxon>Tribonemataceae</taxon>
        <taxon>Tribonema</taxon>
    </lineage>
</organism>
<feature type="compositionally biased region" description="Polar residues" evidence="1">
    <location>
        <begin position="1"/>
        <end position="10"/>
    </location>
</feature>
<dbReference type="Proteomes" id="UP000664859">
    <property type="component" value="Unassembled WGS sequence"/>
</dbReference>
<sequence length="975" mass="101592">MGACCSAQTTAGGGSSAALGSAHGGGGGGEGSAGREGEGEREERSLLEKVPFGQWEDELNAVLNRLRYTEVATLQQWFRDARARAAEIPAAAGAEPQRRFSLSGRGVKGGDAKAAADAKATAAAAAAAAAETNPHARAGEAAAAGERGIAPVHDRTSQETFAEAYTIIPLLHLIALLMLQQRSRQTRQSLRHRRISDRGKRSWQRRSASPCGLTVEGLKLVLPDIAKLPAEVIEGGLLPCFSSQPDVVPGVVASFTKTLSNPNYTYPCLLSAAASGATPPPAVVFRDFCRAQALCCRGSDDERRRFLMDLFADTKATRYYGREGPCDARTADSPALSAAAFAALQRHCGLGRRQDRAQGEHCCVFMVGAPRHAVALRNGREAACVPAHAVLIAAGNGGTANIANGGARPYSTSNGAPSTSSDRGVSLAEYFNWAAHHLKGDALDAALAPVSLLPSRRQELSRVLAALMREERCRVGNSAHQVHVGQHSAPVGMYSRVVYSQVMYSDSLSYLLMTLLMTGRYRVGDTVYLVAMGWWREWARYTGLSSAQQRSQLGGAMCKALGLARAQEASSGDRPHEVSNETLCGAEDWAVKEGVREGVDFVTVPKDVWAMLSEWYGGGVAFGRKWVCRYELKVWAMLSEWYGGGVAFGRKVAAGQTDLGSLAAVRYCEGARLDLQLLGFKVAACSADPLRWCLRHLIVASPFDVVTSTDGQPGEATKLVLTSRDATLGDLLETCAAVLRTPAPAPAPAATAAAAAIAAAAAAAATAAATNGETAAEESNGGDDGGSGGPGSDGGGDAEAVAAARSRVWVLEETEEVVGPNIAPLAFPALTPLYYVALTLLVTLTLALRLEPQTGETDEVMGAKTAPSQPPAPAATVSSKAQPIGLSSSAQHIGAAATPTANGALGAEKAAAASVGANVAGGDIPSASARRFGVNSTQDFRDFQVADLVDFMDSLGTWRAGVVVAVDSTQHGSAV</sequence>
<dbReference type="SMART" id="SM00695">
    <property type="entry name" value="DUSP"/>
    <property type="match status" value="1"/>
</dbReference>
<feature type="compositionally biased region" description="Gly residues" evidence="1">
    <location>
        <begin position="22"/>
        <end position="32"/>
    </location>
</feature>
<dbReference type="InterPro" id="IPR006615">
    <property type="entry name" value="Pept_C19_DUSP"/>
</dbReference>
<feature type="region of interest" description="Disordered" evidence="1">
    <location>
        <begin position="89"/>
        <end position="109"/>
    </location>
</feature>
<dbReference type="Pfam" id="PF06337">
    <property type="entry name" value="DUSP"/>
    <property type="match status" value="1"/>
</dbReference>
<dbReference type="AlphaFoldDB" id="A0A836CE72"/>
<evidence type="ECO:0000256" key="1">
    <source>
        <dbReference type="SAM" id="MobiDB-lite"/>
    </source>
</evidence>
<feature type="domain" description="DUSP" evidence="2">
    <location>
        <begin position="503"/>
        <end position="627"/>
    </location>
</feature>
<evidence type="ECO:0000313" key="4">
    <source>
        <dbReference type="Proteomes" id="UP000664859"/>
    </source>
</evidence>
<gene>
    <name evidence="3" type="ORF">JKP88DRAFT_263824</name>
</gene>
<dbReference type="Gene3D" id="3.30.2230.10">
    <property type="entry name" value="DUSP-like"/>
    <property type="match status" value="1"/>
</dbReference>
<dbReference type="SUPFAM" id="SSF143791">
    <property type="entry name" value="DUSP-like"/>
    <property type="match status" value="1"/>
</dbReference>
<keyword evidence="4" id="KW-1185">Reference proteome</keyword>
<feature type="compositionally biased region" description="Gly residues" evidence="1">
    <location>
        <begin position="782"/>
        <end position="797"/>
    </location>
</feature>
<dbReference type="PROSITE" id="PS51283">
    <property type="entry name" value="DUSP"/>
    <property type="match status" value="1"/>
</dbReference>
<feature type="region of interest" description="Disordered" evidence="1">
    <location>
        <begin position="186"/>
        <end position="208"/>
    </location>
</feature>
<feature type="region of interest" description="Disordered" evidence="1">
    <location>
        <begin position="1"/>
        <end position="45"/>
    </location>
</feature>
<feature type="compositionally biased region" description="Basic and acidic residues" evidence="1">
    <location>
        <begin position="33"/>
        <end position="45"/>
    </location>
</feature>
<reference evidence="3" key="1">
    <citation type="submission" date="2021-02" db="EMBL/GenBank/DDBJ databases">
        <title>First Annotated Genome of the Yellow-green Alga Tribonema minus.</title>
        <authorList>
            <person name="Mahan K.M."/>
        </authorList>
    </citation>
    <scope>NUCLEOTIDE SEQUENCE</scope>
    <source>
        <strain evidence="3">UTEX B ZZ1240</strain>
    </source>
</reference>
<name>A0A836CE72_9STRA</name>
<proteinExistence type="predicted"/>
<accession>A0A836CE72</accession>
<evidence type="ECO:0000313" key="3">
    <source>
        <dbReference type="EMBL" id="KAG5180701.1"/>
    </source>
</evidence>
<feature type="region of interest" description="Disordered" evidence="1">
    <location>
        <begin position="858"/>
        <end position="881"/>
    </location>
</feature>
<protein>
    <recommendedName>
        <fullName evidence="2">DUSP domain-containing protein</fullName>
    </recommendedName>
</protein>
<feature type="region of interest" description="Disordered" evidence="1">
    <location>
        <begin position="771"/>
        <end position="799"/>
    </location>
</feature>
<dbReference type="InterPro" id="IPR035927">
    <property type="entry name" value="DUSP-like_sf"/>
</dbReference>
<dbReference type="EMBL" id="JAFCMP010000368">
    <property type="protein sequence ID" value="KAG5180701.1"/>
    <property type="molecule type" value="Genomic_DNA"/>
</dbReference>
<feature type="non-terminal residue" evidence="3">
    <location>
        <position position="975"/>
    </location>
</feature>
<dbReference type="GO" id="GO:0004843">
    <property type="term" value="F:cysteine-type deubiquitinase activity"/>
    <property type="evidence" value="ECO:0007669"/>
    <property type="project" value="InterPro"/>
</dbReference>